<gene>
    <name evidence="2" type="ORF">BU26DRAFT_513620</name>
</gene>
<feature type="compositionally biased region" description="Polar residues" evidence="1">
    <location>
        <begin position="68"/>
        <end position="79"/>
    </location>
</feature>
<dbReference type="RefSeq" id="XP_033691866.1">
    <property type="nucleotide sequence ID" value="XM_033827662.1"/>
</dbReference>
<organism evidence="2 3">
    <name type="scientific">Trematosphaeria pertusa</name>
    <dbReference type="NCBI Taxonomy" id="390896"/>
    <lineage>
        <taxon>Eukaryota</taxon>
        <taxon>Fungi</taxon>
        <taxon>Dikarya</taxon>
        <taxon>Ascomycota</taxon>
        <taxon>Pezizomycotina</taxon>
        <taxon>Dothideomycetes</taxon>
        <taxon>Pleosporomycetidae</taxon>
        <taxon>Pleosporales</taxon>
        <taxon>Massarineae</taxon>
        <taxon>Trematosphaeriaceae</taxon>
        <taxon>Trematosphaeria</taxon>
    </lineage>
</organism>
<dbReference type="GeneID" id="54580992"/>
<accession>A0A6A6J3S4</accession>
<reference evidence="2" key="1">
    <citation type="journal article" date="2020" name="Stud. Mycol.">
        <title>101 Dothideomycetes genomes: a test case for predicting lifestyles and emergence of pathogens.</title>
        <authorList>
            <person name="Haridas S."/>
            <person name="Albert R."/>
            <person name="Binder M."/>
            <person name="Bloem J."/>
            <person name="Labutti K."/>
            <person name="Salamov A."/>
            <person name="Andreopoulos B."/>
            <person name="Baker S."/>
            <person name="Barry K."/>
            <person name="Bills G."/>
            <person name="Bluhm B."/>
            <person name="Cannon C."/>
            <person name="Castanera R."/>
            <person name="Culley D."/>
            <person name="Daum C."/>
            <person name="Ezra D."/>
            <person name="Gonzalez J."/>
            <person name="Henrissat B."/>
            <person name="Kuo A."/>
            <person name="Liang C."/>
            <person name="Lipzen A."/>
            <person name="Lutzoni F."/>
            <person name="Magnuson J."/>
            <person name="Mondo S."/>
            <person name="Nolan M."/>
            <person name="Ohm R."/>
            <person name="Pangilinan J."/>
            <person name="Park H.-J."/>
            <person name="Ramirez L."/>
            <person name="Alfaro M."/>
            <person name="Sun H."/>
            <person name="Tritt A."/>
            <person name="Yoshinaga Y."/>
            <person name="Zwiers L.-H."/>
            <person name="Turgeon B."/>
            <person name="Goodwin S."/>
            <person name="Spatafora J."/>
            <person name="Crous P."/>
            <person name="Grigoriev I."/>
        </authorList>
    </citation>
    <scope>NUCLEOTIDE SEQUENCE</scope>
    <source>
        <strain evidence="2">CBS 122368</strain>
    </source>
</reference>
<evidence type="ECO:0000256" key="1">
    <source>
        <dbReference type="SAM" id="MobiDB-lite"/>
    </source>
</evidence>
<feature type="region of interest" description="Disordered" evidence="1">
    <location>
        <begin position="32"/>
        <end position="79"/>
    </location>
</feature>
<dbReference type="AlphaFoldDB" id="A0A6A6J3S4"/>
<name>A0A6A6J3S4_9PLEO</name>
<protein>
    <submittedName>
        <fullName evidence="2">Uncharacterized protein</fullName>
    </submittedName>
</protein>
<dbReference type="Proteomes" id="UP000800094">
    <property type="component" value="Unassembled WGS sequence"/>
</dbReference>
<keyword evidence="3" id="KW-1185">Reference proteome</keyword>
<dbReference type="EMBL" id="ML987189">
    <property type="protein sequence ID" value="KAF2256862.1"/>
    <property type="molecule type" value="Genomic_DNA"/>
</dbReference>
<sequence>MHLSLSPHPLLSVPFLAPSQLILLSKNRPTTVHHIHPPRSRPCPPATPPSAKAYTALETPDQRLFKPSGTTKSSASSLR</sequence>
<evidence type="ECO:0000313" key="2">
    <source>
        <dbReference type="EMBL" id="KAF2256862.1"/>
    </source>
</evidence>
<proteinExistence type="predicted"/>
<evidence type="ECO:0000313" key="3">
    <source>
        <dbReference type="Proteomes" id="UP000800094"/>
    </source>
</evidence>